<feature type="transmembrane region" description="Helical" evidence="2">
    <location>
        <begin position="30"/>
        <end position="51"/>
    </location>
</feature>
<evidence type="ECO:0000313" key="6">
    <source>
        <dbReference type="Proteomes" id="UP000596117"/>
    </source>
</evidence>
<dbReference type="EMBL" id="CP035093">
    <property type="protein sequence ID" value="QAT13994.1"/>
    <property type="molecule type" value="Genomic_DNA"/>
</dbReference>
<keyword evidence="2" id="KW-1133">Transmembrane helix</keyword>
<evidence type="ECO:0000256" key="2">
    <source>
        <dbReference type="SAM" id="Phobius"/>
    </source>
</evidence>
<evidence type="ECO:0000313" key="4">
    <source>
        <dbReference type="EMBL" id="QQB88637.1"/>
    </source>
</evidence>
<protein>
    <submittedName>
        <fullName evidence="3">Chain-length determining protein</fullName>
    </submittedName>
</protein>
<accession>A0A410NVS6</accession>
<evidence type="ECO:0000313" key="5">
    <source>
        <dbReference type="Proteomes" id="UP000287388"/>
    </source>
</evidence>
<dbReference type="EMBL" id="CP066026">
    <property type="protein sequence ID" value="QQB88637.1"/>
    <property type="molecule type" value="Genomic_DNA"/>
</dbReference>
<reference evidence="3 5" key="1">
    <citation type="submission" date="2019-01" db="EMBL/GenBank/DDBJ databases">
        <title>Brevundimonas diminuta Genome sequencing and assembly.</title>
        <authorList>
            <person name="Chen H."/>
        </authorList>
    </citation>
    <scope>NUCLEOTIDE SEQUENCE [LARGE SCALE GENOMIC DNA]</scope>
    <source>
        <strain evidence="3">ATCC</strain>
        <strain evidence="5">ATCC(B) 19146</strain>
    </source>
</reference>
<dbReference type="KEGG" id="bdm:EQG53_06265"/>
<keyword evidence="2" id="KW-0472">Membrane</keyword>
<gene>
    <name evidence="3" type="ORF">EQG53_06265</name>
    <name evidence="4" type="ORF">I6H83_16165</name>
</gene>
<dbReference type="Proteomes" id="UP000596117">
    <property type="component" value="Chromosome"/>
</dbReference>
<feature type="coiled-coil region" evidence="1">
    <location>
        <begin position="197"/>
        <end position="224"/>
    </location>
</feature>
<dbReference type="GO" id="GO:0004713">
    <property type="term" value="F:protein tyrosine kinase activity"/>
    <property type="evidence" value="ECO:0007669"/>
    <property type="project" value="TreeGrafter"/>
</dbReference>
<dbReference type="Proteomes" id="UP000287388">
    <property type="component" value="Chromosome"/>
</dbReference>
<dbReference type="GO" id="GO:0005886">
    <property type="term" value="C:plasma membrane"/>
    <property type="evidence" value="ECO:0007669"/>
    <property type="project" value="TreeGrafter"/>
</dbReference>
<dbReference type="InterPro" id="IPR050445">
    <property type="entry name" value="Bact_polysacc_biosynth/exp"/>
</dbReference>
<evidence type="ECO:0000256" key="1">
    <source>
        <dbReference type="SAM" id="Coils"/>
    </source>
</evidence>
<dbReference type="RefSeq" id="WP_128719449.1">
    <property type="nucleotide sequence ID" value="NZ_BJNC01000027.1"/>
</dbReference>
<dbReference type="AlphaFoldDB" id="A0A410NVS6"/>
<dbReference type="PANTHER" id="PTHR32309">
    <property type="entry name" value="TYROSINE-PROTEIN KINASE"/>
    <property type="match status" value="1"/>
</dbReference>
<reference evidence="4 6" key="2">
    <citation type="submission" date="2020-12" db="EMBL/GenBank/DDBJ databases">
        <title>FDA dAtabase for Regulatory Grade micrObial Sequences (FDA-ARGOS): Supporting development and validation of Infectious Disease Dx tests.</title>
        <authorList>
            <person name="Kerrigan L."/>
            <person name="Long C."/>
            <person name="Tallon L."/>
            <person name="Sadzewicz L."/>
            <person name="Zhao X."/>
            <person name="Boylan J."/>
            <person name="Ott S."/>
            <person name="Bowen H."/>
            <person name="Vavikolanu K."/>
            <person name="Mehta A."/>
            <person name="Aluvathingal J."/>
            <person name="Nadendla S."/>
            <person name="Yan Y."/>
            <person name="Sichtig H."/>
        </authorList>
    </citation>
    <scope>NUCLEOTIDE SEQUENCE [LARGE SCALE GENOMIC DNA]</scope>
    <source>
        <strain evidence="4 6">FDAARGOS_1026</strain>
    </source>
</reference>
<keyword evidence="6" id="KW-1185">Reference proteome</keyword>
<keyword evidence="1" id="KW-0175">Coiled coil</keyword>
<feature type="transmembrane region" description="Helical" evidence="2">
    <location>
        <begin position="358"/>
        <end position="380"/>
    </location>
</feature>
<proteinExistence type="predicted"/>
<sequence length="386" mass="43022">MTKANFEYLGPIQSQVEAPERVPVWRKVPLAFAIVVIMPTLLAAIYLLLIASPRYVSESRFIVRQPSQPQPSGLGVALQGIGISSGQTDSFAVHEYIKSRAALTDMSKKFDVREMLRAEQADILSRYPRPWESQSSEGLYKSFRRFVVVGYDATTGISTLRVEAFRRDDAQRMANELLSGGEALVNRLNDRAAKDAVQDAMLSQEQAQQRLDDAQRALTAFRNRQRFVDPVRTAAESSQLIGGLMEQLAVLRAERRQVAAGAPQSPSLAALDSRIVAFEQQIREERAKVAGEGGSLAPLIGDYEKLVLNRELADKELVQATAALLGAQQDARRQRLYLERVVDPSLPDQPSEPRRLRLLLTVFLSALIAYAVGWLIWAGIREHRQD</sequence>
<keyword evidence="2" id="KW-0812">Transmembrane</keyword>
<evidence type="ECO:0000313" key="3">
    <source>
        <dbReference type="EMBL" id="QAT13994.1"/>
    </source>
</evidence>
<name>A0A410NVS6_BREDI</name>
<organism evidence="3 5">
    <name type="scientific">Brevundimonas diminuta</name>
    <name type="common">Pseudomonas diminuta</name>
    <dbReference type="NCBI Taxonomy" id="293"/>
    <lineage>
        <taxon>Bacteria</taxon>
        <taxon>Pseudomonadati</taxon>
        <taxon>Pseudomonadota</taxon>
        <taxon>Alphaproteobacteria</taxon>
        <taxon>Caulobacterales</taxon>
        <taxon>Caulobacteraceae</taxon>
        <taxon>Brevundimonas</taxon>
    </lineage>
</organism>
<dbReference type="PANTHER" id="PTHR32309:SF13">
    <property type="entry name" value="FERRIC ENTEROBACTIN TRANSPORT PROTEIN FEPE"/>
    <property type="match status" value="1"/>
</dbReference>